<dbReference type="NCBIfam" id="NF005543">
    <property type="entry name" value="PRK07206.1"/>
    <property type="match status" value="2"/>
</dbReference>
<dbReference type="Pfam" id="PF02655">
    <property type="entry name" value="ATP-grasp_3"/>
    <property type="match status" value="1"/>
</dbReference>
<dbReference type="PROSITE" id="PS50975">
    <property type="entry name" value="ATP_GRASP"/>
    <property type="match status" value="2"/>
</dbReference>
<dbReference type="InterPro" id="IPR040570">
    <property type="entry name" value="LAL_C2"/>
</dbReference>
<dbReference type="EMBL" id="HBFD01003057">
    <property type="protein sequence ID" value="CAD8716716.1"/>
    <property type="molecule type" value="Transcribed_RNA"/>
</dbReference>
<protein>
    <recommendedName>
        <fullName evidence="6">ATP-grasp domain-containing protein</fullName>
    </recommendedName>
</protein>
<dbReference type="GO" id="GO:0016874">
    <property type="term" value="F:ligase activity"/>
    <property type="evidence" value="ECO:0007669"/>
    <property type="project" value="UniProtKB-KW"/>
</dbReference>
<evidence type="ECO:0000256" key="2">
    <source>
        <dbReference type="ARBA" id="ARBA00022741"/>
    </source>
</evidence>
<accession>A0A7S0XE07</accession>
<feature type="compositionally biased region" description="Polar residues" evidence="5">
    <location>
        <begin position="21"/>
        <end position="34"/>
    </location>
</feature>
<dbReference type="Gene3D" id="3.30.470.20">
    <property type="entry name" value="ATP-grasp fold, B domain"/>
    <property type="match status" value="2"/>
</dbReference>
<dbReference type="Pfam" id="PF18603">
    <property type="entry name" value="LAL_C2"/>
    <property type="match status" value="1"/>
</dbReference>
<evidence type="ECO:0000256" key="1">
    <source>
        <dbReference type="ARBA" id="ARBA00022598"/>
    </source>
</evidence>
<dbReference type="InterPro" id="IPR011761">
    <property type="entry name" value="ATP-grasp"/>
</dbReference>
<dbReference type="Pfam" id="PF13535">
    <property type="entry name" value="ATP-grasp_4"/>
    <property type="match status" value="1"/>
</dbReference>
<feature type="region of interest" description="Disordered" evidence="5">
    <location>
        <begin position="18"/>
        <end position="44"/>
    </location>
</feature>
<dbReference type="InterPro" id="IPR052032">
    <property type="entry name" value="ATP-dep_AA_Ligase"/>
</dbReference>
<dbReference type="AlphaFoldDB" id="A0A7S0XE07"/>
<proteinExistence type="predicted"/>
<evidence type="ECO:0000256" key="5">
    <source>
        <dbReference type="SAM" id="MobiDB-lite"/>
    </source>
</evidence>
<feature type="domain" description="ATP-grasp" evidence="6">
    <location>
        <begin position="649"/>
        <end position="853"/>
    </location>
</feature>
<dbReference type="PANTHER" id="PTHR43585:SF2">
    <property type="entry name" value="ATP-GRASP ENZYME FSQD"/>
    <property type="match status" value="1"/>
</dbReference>
<dbReference type="GO" id="GO:0046872">
    <property type="term" value="F:metal ion binding"/>
    <property type="evidence" value="ECO:0007669"/>
    <property type="project" value="InterPro"/>
</dbReference>
<dbReference type="GO" id="GO:0005524">
    <property type="term" value="F:ATP binding"/>
    <property type="evidence" value="ECO:0007669"/>
    <property type="project" value="UniProtKB-UniRule"/>
</dbReference>
<evidence type="ECO:0000256" key="4">
    <source>
        <dbReference type="PROSITE-ProRule" id="PRU00409"/>
    </source>
</evidence>
<organism evidence="7">
    <name type="scientific">Chromulina nebulosa</name>
    <dbReference type="NCBI Taxonomy" id="96789"/>
    <lineage>
        <taxon>Eukaryota</taxon>
        <taxon>Sar</taxon>
        <taxon>Stramenopiles</taxon>
        <taxon>Ochrophyta</taxon>
        <taxon>Chrysophyceae</taxon>
        <taxon>Chromulinales</taxon>
        <taxon>Chromulinaceae</taxon>
        <taxon>Chromulina</taxon>
    </lineage>
</organism>
<gene>
    <name evidence="7" type="ORF">CNEB1095_LOCUS1985</name>
</gene>
<dbReference type="InterPro" id="IPR003806">
    <property type="entry name" value="ATP-grasp_PylC-type"/>
</dbReference>
<evidence type="ECO:0000259" key="6">
    <source>
        <dbReference type="PROSITE" id="PS50975"/>
    </source>
</evidence>
<keyword evidence="1" id="KW-0436">Ligase</keyword>
<evidence type="ECO:0000256" key="3">
    <source>
        <dbReference type="ARBA" id="ARBA00022840"/>
    </source>
</evidence>
<dbReference type="SUPFAM" id="SSF56059">
    <property type="entry name" value="Glutathione synthetase ATP-binding domain-like"/>
    <property type="match status" value="2"/>
</dbReference>
<dbReference type="PANTHER" id="PTHR43585">
    <property type="entry name" value="FUMIPYRROLE BIOSYNTHESIS PROTEIN C"/>
    <property type="match status" value="1"/>
</dbReference>
<keyword evidence="2 4" id="KW-0547">Nucleotide-binding</keyword>
<name>A0A7S0XE07_9STRA</name>
<keyword evidence="3 4" id="KW-0067">ATP-binding</keyword>
<reference evidence="7" key="1">
    <citation type="submission" date="2021-01" db="EMBL/GenBank/DDBJ databases">
        <authorList>
            <person name="Corre E."/>
            <person name="Pelletier E."/>
            <person name="Niang G."/>
            <person name="Scheremetjew M."/>
            <person name="Finn R."/>
            <person name="Kale V."/>
            <person name="Holt S."/>
            <person name="Cochrane G."/>
            <person name="Meng A."/>
            <person name="Brown T."/>
            <person name="Cohen L."/>
        </authorList>
    </citation>
    <scope>NUCLEOTIDE SEQUENCE</scope>
    <source>
        <strain evidence="7">UTEXLB2642</strain>
    </source>
</reference>
<feature type="domain" description="ATP-grasp" evidence="6">
    <location>
        <begin position="211"/>
        <end position="417"/>
    </location>
</feature>
<evidence type="ECO:0000313" key="7">
    <source>
        <dbReference type="EMBL" id="CAD8716716.1"/>
    </source>
</evidence>
<sequence length="954" mass="105384">MLKEEDIVNEGFKPLKKTATEPVQLQGKPSSSRGLSFFKGEDRENSQSLWQESQWSKLEKSRGKLYDRSNSFFEVGRSRTNTIDVNSGKPQAVVVVDPFSTGAHLASEIVKLGFKCVRVLSIWDSPVAALVQEGVVVEFDATIQHNDTVNDKEQALEQTIQSLKSLPFTIIALIPGAETGVELADQLSSRLGLRSNGEQSSLPRRNKYLMGEKVRASGVRAVKQRQCTSLSDVREFVDDLLTIHDVLKCVVKPVQSAGTDDVFLCQTYEEAEVAFKRIYKKVNGLGLINESVLVQEFLYGNEYVVDQVSRDGVHKIVAIWEYDKRQVNHANFVYFGMKLISSTTEMAKQLKQYADQVLNALEIVNGPSHMEVMYNPKTGPCLVEVGARCQGGEGTWLPVAKECVGYTQVQVTLDVYIDGNLFDKINANHYPLYKSGRDVDLVSRFGGVVRGFPGDSLIRALPSFRSLSWEAKVGEFQPTTIDCFTRPGCAQLVHESEEQIDKDFEFIHSLESNGLIDYSVICPTPPQPGAVVVVDPFSTGANIAATIIKMGYRLILVFSELNSPVAKLVSKSSSYQPTLLIQHDNTNPDQQQAISHTLDAIHKAGSCVLAILPGAETGVELADKLAARYGTRNNGEEMTEARRNKFLMQEAIRKAGVRSISQKLCRSEEEVISFYKSLPSTPGKCVIKPNMSAGTDNVNLCDSLDKSLAAFHSISGHCNGLGHVNDGALCQEFLSGVEYVVDGVSRDGIYKVIAIWQYDKRSVNGANFVYFGMRLMPGHGLVEQKLIDYAAKVVKALGILHGPSHMEVMYDDVTGPCLVEVGARCQGGEGTWLPVAQECIGYTQLDATLNCYLRPDQFDNLPPYPKLLKRGAEAFFVSFSTGVVTDIPGIDKIRQLPSFRRIEMLTQPGATIYPTIDCFTRPGSVQLVNEDLNQLEEDYNAIRLLEKDGLFLLS</sequence>